<dbReference type="AlphaFoldDB" id="A0A433U4B3"/>
<gene>
    <name evidence="1" type="ORF">EGW08_003614</name>
</gene>
<protein>
    <submittedName>
        <fullName evidence="1">Uncharacterized protein</fullName>
    </submittedName>
</protein>
<dbReference type="EMBL" id="RQTK01000077">
    <property type="protein sequence ID" value="RUS88655.1"/>
    <property type="molecule type" value="Genomic_DNA"/>
</dbReference>
<keyword evidence="2" id="KW-1185">Reference proteome</keyword>
<organism evidence="1 2">
    <name type="scientific">Elysia chlorotica</name>
    <name type="common">Eastern emerald elysia</name>
    <name type="synonym">Sea slug</name>
    <dbReference type="NCBI Taxonomy" id="188477"/>
    <lineage>
        <taxon>Eukaryota</taxon>
        <taxon>Metazoa</taxon>
        <taxon>Spiralia</taxon>
        <taxon>Lophotrochozoa</taxon>
        <taxon>Mollusca</taxon>
        <taxon>Gastropoda</taxon>
        <taxon>Heterobranchia</taxon>
        <taxon>Euthyneura</taxon>
        <taxon>Panpulmonata</taxon>
        <taxon>Sacoglossa</taxon>
        <taxon>Placobranchoidea</taxon>
        <taxon>Plakobranchidae</taxon>
        <taxon>Elysia</taxon>
    </lineage>
</organism>
<feature type="non-terminal residue" evidence="1">
    <location>
        <position position="145"/>
    </location>
</feature>
<dbReference type="Proteomes" id="UP000271974">
    <property type="component" value="Unassembled WGS sequence"/>
</dbReference>
<sequence>PGDDFRGHPVRRAHHCVALALLSAELRAEAKVCEFHRANHAQQNVVALDVPVDDVSVVQELQGFEALATDGCDLALLHDGLRDNVVQMPDLNNTYFHDDPELVVVDVVAVEEVDDVLVAVELHDLDLGDDELLLGLVVQVHHLDG</sequence>
<comment type="caution">
    <text evidence="1">The sequence shown here is derived from an EMBL/GenBank/DDBJ whole genome shotgun (WGS) entry which is preliminary data.</text>
</comment>
<evidence type="ECO:0000313" key="2">
    <source>
        <dbReference type="Proteomes" id="UP000271974"/>
    </source>
</evidence>
<proteinExistence type="predicted"/>
<accession>A0A433U4B3</accession>
<feature type="non-terminal residue" evidence="1">
    <location>
        <position position="1"/>
    </location>
</feature>
<reference evidence="1 2" key="1">
    <citation type="submission" date="2019-01" db="EMBL/GenBank/DDBJ databases">
        <title>A draft genome assembly of the solar-powered sea slug Elysia chlorotica.</title>
        <authorList>
            <person name="Cai H."/>
            <person name="Li Q."/>
            <person name="Fang X."/>
            <person name="Li J."/>
            <person name="Curtis N.E."/>
            <person name="Altenburger A."/>
            <person name="Shibata T."/>
            <person name="Feng M."/>
            <person name="Maeda T."/>
            <person name="Schwartz J.A."/>
            <person name="Shigenobu S."/>
            <person name="Lundholm N."/>
            <person name="Nishiyama T."/>
            <person name="Yang H."/>
            <person name="Hasebe M."/>
            <person name="Li S."/>
            <person name="Pierce S.K."/>
            <person name="Wang J."/>
        </authorList>
    </citation>
    <scope>NUCLEOTIDE SEQUENCE [LARGE SCALE GENOMIC DNA]</scope>
    <source>
        <strain evidence="1">EC2010</strain>
        <tissue evidence="1">Whole organism of an adult</tissue>
    </source>
</reference>
<evidence type="ECO:0000313" key="1">
    <source>
        <dbReference type="EMBL" id="RUS88655.1"/>
    </source>
</evidence>
<name>A0A433U4B3_ELYCH</name>